<dbReference type="PATRIC" id="fig|1433287.3.peg.947"/>
<evidence type="ECO:0000313" key="8">
    <source>
        <dbReference type="EMBL" id="AHG75473.1"/>
    </source>
</evidence>
<name>W0QE24_9PAST</name>
<evidence type="ECO:0000313" key="9">
    <source>
        <dbReference type="Proteomes" id="UP000066995"/>
    </source>
</evidence>
<dbReference type="Pfam" id="PF03916">
    <property type="entry name" value="NrfD"/>
    <property type="match status" value="1"/>
</dbReference>
<dbReference type="KEGG" id="mvi:X808_9500"/>
<evidence type="ECO:0000256" key="5">
    <source>
        <dbReference type="ARBA" id="ARBA00022989"/>
    </source>
</evidence>
<dbReference type="EMBL" id="CP006943">
    <property type="protein sequence ID" value="AHG75473.1"/>
    <property type="molecule type" value="Genomic_DNA"/>
</dbReference>
<dbReference type="AlphaFoldDB" id="W0QE24"/>
<dbReference type="RefSeq" id="WP_025217197.1">
    <property type="nucleotide sequence ID" value="NZ_CP006943.1"/>
</dbReference>
<feature type="transmembrane region" description="Helical" evidence="7">
    <location>
        <begin position="89"/>
        <end position="116"/>
    </location>
</feature>
<dbReference type="PANTHER" id="PTHR34856">
    <property type="entry name" value="PROTEIN NRFD"/>
    <property type="match status" value="1"/>
</dbReference>
<keyword evidence="9" id="KW-1185">Reference proteome</keyword>
<organism evidence="8 9">
    <name type="scientific">Mannheimia varigena USDA-ARS-USMARC-1296</name>
    <dbReference type="NCBI Taxonomy" id="1433287"/>
    <lineage>
        <taxon>Bacteria</taxon>
        <taxon>Pseudomonadati</taxon>
        <taxon>Pseudomonadota</taxon>
        <taxon>Gammaproteobacteria</taxon>
        <taxon>Pasteurellales</taxon>
        <taxon>Pasteurellaceae</taxon>
        <taxon>Mannheimia</taxon>
    </lineage>
</organism>
<keyword evidence="4 7" id="KW-0812">Transmembrane</keyword>
<dbReference type="GO" id="GO:0005886">
    <property type="term" value="C:plasma membrane"/>
    <property type="evidence" value="ECO:0007669"/>
    <property type="project" value="UniProtKB-SubCell"/>
</dbReference>
<keyword evidence="5 7" id="KW-1133">Transmembrane helix</keyword>
<feature type="transmembrane region" description="Helical" evidence="7">
    <location>
        <begin position="244"/>
        <end position="266"/>
    </location>
</feature>
<feature type="transmembrane region" description="Helical" evidence="7">
    <location>
        <begin position="12"/>
        <end position="39"/>
    </location>
</feature>
<reference evidence="8 9" key="1">
    <citation type="submission" date="2013-12" db="EMBL/GenBank/DDBJ databases">
        <title>Annotation of the Mannheimia varigena USDA-ARS-USMARC-1296 complete genome.</title>
        <authorList>
            <person name="Harhay G.P."/>
            <person name="Clawson M.L."/>
            <person name="Murray R.W."/>
            <person name="Lubbers B.V."/>
            <person name="Heaton M.P."/>
            <person name="Chitko-Mckown C.G."/>
            <person name="Harhay D.M."/>
            <person name="Smith T.P.L."/>
        </authorList>
    </citation>
    <scope>NUCLEOTIDE SEQUENCE [LARGE SCALE GENOMIC DNA]</scope>
    <source>
        <strain evidence="8 9">USDA-ARS-USMARC-1296</strain>
    </source>
</reference>
<evidence type="ECO:0000256" key="6">
    <source>
        <dbReference type="ARBA" id="ARBA00023136"/>
    </source>
</evidence>
<proteinExistence type="inferred from homology"/>
<evidence type="ECO:0000256" key="7">
    <source>
        <dbReference type="SAM" id="Phobius"/>
    </source>
</evidence>
<dbReference type="Proteomes" id="UP000066995">
    <property type="component" value="Chromosome"/>
</dbReference>
<dbReference type="OrthoDB" id="9770779at2"/>
<evidence type="ECO:0000256" key="3">
    <source>
        <dbReference type="ARBA" id="ARBA00022475"/>
    </source>
</evidence>
<keyword evidence="6 7" id="KW-0472">Membrane</keyword>
<feature type="transmembrane region" description="Helical" evidence="7">
    <location>
        <begin position="214"/>
        <end position="232"/>
    </location>
</feature>
<dbReference type="InterPro" id="IPR005614">
    <property type="entry name" value="NrfD-like"/>
</dbReference>
<feature type="transmembrane region" description="Helical" evidence="7">
    <location>
        <begin position="313"/>
        <end position="339"/>
    </location>
</feature>
<feature type="transmembrane region" description="Helical" evidence="7">
    <location>
        <begin position="51"/>
        <end position="69"/>
    </location>
</feature>
<evidence type="ECO:0000256" key="4">
    <source>
        <dbReference type="ARBA" id="ARBA00022692"/>
    </source>
</evidence>
<evidence type="ECO:0000256" key="1">
    <source>
        <dbReference type="ARBA" id="ARBA00004651"/>
    </source>
</evidence>
<dbReference type="PANTHER" id="PTHR34856:SF2">
    <property type="entry name" value="PROTEIN NRFD"/>
    <property type="match status" value="1"/>
</dbReference>
<dbReference type="InterPro" id="IPR052049">
    <property type="entry name" value="Electron_transfer_protein"/>
</dbReference>
<gene>
    <name evidence="8" type="ORF">X808_9500</name>
</gene>
<dbReference type="STRING" id="1433287.X808_9500"/>
<accession>W0QE24</accession>
<feature type="transmembrane region" description="Helical" evidence="7">
    <location>
        <begin position="137"/>
        <end position="158"/>
    </location>
</feature>
<protein>
    <submittedName>
        <fullName evidence="8">Reductase</fullName>
    </submittedName>
</protein>
<feature type="transmembrane region" description="Helical" evidence="7">
    <location>
        <begin position="273"/>
        <end position="293"/>
    </location>
</feature>
<dbReference type="eggNOG" id="COG5557">
    <property type="taxonomic scope" value="Bacteria"/>
</dbReference>
<dbReference type="HOGENOM" id="CLU_061956_0_0_6"/>
<keyword evidence="3" id="KW-1003">Cell membrane</keyword>
<comment type="similarity">
    <text evidence="2">Belongs to the NrfD family.</text>
</comment>
<comment type="subcellular location">
    <subcellularLocation>
        <location evidence="1">Cell membrane</location>
        <topology evidence="1">Multi-pass membrane protein</topology>
    </subcellularLocation>
</comment>
<evidence type="ECO:0000256" key="2">
    <source>
        <dbReference type="ARBA" id="ARBA00008929"/>
    </source>
</evidence>
<feature type="transmembrane region" description="Helical" evidence="7">
    <location>
        <begin position="170"/>
        <end position="193"/>
    </location>
</feature>
<sequence>MIKEVLVEPQHIVWLPWIVNYFFFVGVPATAVFTAVLFAKKAGKPTACEQSAVLIAFIGSIVAPVALTADLHQPSRILHFYTDFAWWSPMAWGAIILPLFSVAVAGYFVLTLAHNAQPNLPKWLAWLNLPLLRSQGLLWAFRLFSALTAVGIIGYTVLETYQTGTRALWHSAWLLPIMLFSAWAVTLGLTQFISRNRRGESHSPEAEKQGVRSTPLQTLLILTALSVAGLAFSSETAQRNFALLFNGSITAYLTGICWIIALVCSFSSKNHRLQWLGVVALIGFSWWLRWVLVIQTQTIAKTNALQNPYHFDWLAVDGGLGIVSIFGLAVLVSVVVWQLNVMICGEKKNEQ</sequence>
<dbReference type="Gene3D" id="1.20.1630.10">
    <property type="entry name" value="Formate dehydrogenase/DMSO reductase domain"/>
    <property type="match status" value="1"/>
</dbReference>